<evidence type="ECO:0000313" key="2">
    <source>
        <dbReference type="EMBL" id="WPK23998.1"/>
    </source>
</evidence>
<dbReference type="PANTHER" id="PTHR11215">
    <property type="entry name" value="METAL DEPENDENT HYDROLASE - RELATED"/>
    <property type="match status" value="1"/>
</dbReference>
<evidence type="ECO:0000313" key="3">
    <source>
        <dbReference type="Proteomes" id="UP001338582"/>
    </source>
</evidence>
<dbReference type="Pfam" id="PF03690">
    <property type="entry name" value="MYG1_exonuc"/>
    <property type="match status" value="1"/>
</dbReference>
<sequence>MIGVTKYSPGLSRLRMSFAADIVSALIGLAHRFPILFGHYMSDTKRQKTAAMKICTHSGAFHADESLAVYLLRLLPKFSDAQLVRSRNPSDWEEADIVVDVGGKYDNGGKWYDHHQREFNENFSADFHTKLSSAGLIYKHFGKEIINEVLKLSNTADVDLLYIKIYKEFIEALDANDNGINNYASDAEKKFNDRNLTLPSLVSQLNPRWNTNPQDADYDKAFEVASELMGTAFINLLRGYGEGWLPARAVVESAFKQRYDVHPSGEIIVLDSFCPWKEHLYAIEKEHDARGDIKFVLFADSSSKWRVSTVSVTSTSFEFRLGLPLQWRGLRDEALSEASGIEGCIFIHAAGFIGGCNTKEGVLQLAIKSLEAAKET</sequence>
<dbReference type="InterPro" id="IPR003226">
    <property type="entry name" value="MYG1_exonuclease"/>
</dbReference>
<dbReference type="KEGG" id="asau:88172318"/>
<protein>
    <recommendedName>
        <fullName evidence="4">Metal-dependent protein hydrolase</fullName>
    </recommendedName>
</protein>
<dbReference type="GO" id="GO:0005634">
    <property type="term" value="C:nucleus"/>
    <property type="evidence" value="ECO:0007669"/>
    <property type="project" value="TreeGrafter"/>
</dbReference>
<dbReference type="RefSeq" id="XP_062876382.1">
    <property type="nucleotide sequence ID" value="XM_063020312.1"/>
</dbReference>
<evidence type="ECO:0000256" key="1">
    <source>
        <dbReference type="ARBA" id="ARBA00010105"/>
    </source>
</evidence>
<dbReference type="Proteomes" id="UP001338582">
    <property type="component" value="Chromosome 2"/>
</dbReference>
<organism evidence="2 3">
    <name type="scientific">Australozyma saopauloensis</name>
    <dbReference type="NCBI Taxonomy" id="291208"/>
    <lineage>
        <taxon>Eukaryota</taxon>
        <taxon>Fungi</taxon>
        <taxon>Dikarya</taxon>
        <taxon>Ascomycota</taxon>
        <taxon>Saccharomycotina</taxon>
        <taxon>Pichiomycetes</taxon>
        <taxon>Metschnikowiaceae</taxon>
        <taxon>Australozyma</taxon>
    </lineage>
</organism>
<dbReference type="EMBL" id="CP138895">
    <property type="protein sequence ID" value="WPK23998.1"/>
    <property type="molecule type" value="Genomic_DNA"/>
</dbReference>
<gene>
    <name evidence="2" type="ORF">PUMCH_001252</name>
</gene>
<accession>A0AAX4H6B3</accession>
<name>A0AAX4H6B3_9ASCO</name>
<dbReference type="GO" id="GO:0005737">
    <property type="term" value="C:cytoplasm"/>
    <property type="evidence" value="ECO:0007669"/>
    <property type="project" value="TreeGrafter"/>
</dbReference>
<dbReference type="GeneID" id="88172318"/>
<dbReference type="PANTHER" id="PTHR11215:SF1">
    <property type="entry name" value="MYG1 EXONUCLEASE"/>
    <property type="match status" value="1"/>
</dbReference>
<reference evidence="2 3" key="1">
    <citation type="submission" date="2023-10" db="EMBL/GenBank/DDBJ databases">
        <title>Draft Genome Sequence of Candida saopaulonensis from a very Premature Infant with Sepsis.</title>
        <authorList>
            <person name="Ning Y."/>
            <person name="Dai R."/>
            <person name="Xiao M."/>
            <person name="Xu Y."/>
            <person name="Yan Q."/>
            <person name="Zhang L."/>
        </authorList>
    </citation>
    <scope>NUCLEOTIDE SEQUENCE [LARGE SCALE GENOMIC DNA]</scope>
    <source>
        <strain evidence="2 3">19XY460</strain>
    </source>
</reference>
<comment type="similarity">
    <text evidence="1">Belongs to the MYG1 family.</text>
</comment>
<evidence type="ECO:0008006" key="4">
    <source>
        <dbReference type="Google" id="ProtNLM"/>
    </source>
</evidence>
<keyword evidence="3" id="KW-1185">Reference proteome</keyword>
<proteinExistence type="inferred from homology"/>
<dbReference type="AlphaFoldDB" id="A0AAX4H6B3"/>